<dbReference type="RefSeq" id="WP_270111980.1">
    <property type="nucleotide sequence ID" value="NZ_JAPZVP010000018.1"/>
</dbReference>
<evidence type="ECO:0000313" key="1">
    <source>
        <dbReference type="EMBL" id="MDA1361945.1"/>
    </source>
</evidence>
<name>A0A9X3T5E4_9ACTN</name>
<gene>
    <name evidence="1" type="ORF">O1R50_20120</name>
</gene>
<sequence length="94" mass="10712">MEERYRFDEASYDAITAAGLHWRDVQDVLHGKPRVRELIGAVLRVGAQDRLHRWIAVALIEDECDDEFLVVSARLMDAAEIAGIERVFREGSES</sequence>
<dbReference type="Proteomes" id="UP001146067">
    <property type="component" value="Unassembled WGS sequence"/>
</dbReference>
<reference evidence="1" key="1">
    <citation type="submission" date="2022-12" db="EMBL/GenBank/DDBJ databases">
        <title>Gycomyces niveus sp.nov.,a novel actinomycete isolated from soil in Shouguan.</title>
        <authorList>
            <person name="Yang X."/>
        </authorList>
    </citation>
    <scope>NUCLEOTIDE SEQUENCE</scope>
    <source>
        <strain evidence="1">NEAU-A15</strain>
    </source>
</reference>
<dbReference type="EMBL" id="JAPZVP010000018">
    <property type="protein sequence ID" value="MDA1361945.1"/>
    <property type="molecule type" value="Genomic_DNA"/>
</dbReference>
<evidence type="ECO:0000313" key="2">
    <source>
        <dbReference type="Proteomes" id="UP001146067"/>
    </source>
</evidence>
<organism evidence="1 2">
    <name type="scientific">Glycomyces luteolus</name>
    <dbReference type="NCBI Taxonomy" id="2670330"/>
    <lineage>
        <taxon>Bacteria</taxon>
        <taxon>Bacillati</taxon>
        <taxon>Actinomycetota</taxon>
        <taxon>Actinomycetes</taxon>
        <taxon>Glycomycetales</taxon>
        <taxon>Glycomycetaceae</taxon>
        <taxon>Glycomyces</taxon>
    </lineage>
</organism>
<dbReference type="AlphaFoldDB" id="A0A9X3T5E4"/>
<accession>A0A9X3T5E4</accession>
<keyword evidence="2" id="KW-1185">Reference proteome</keyword>
<protein>
    <submittedName>
        <fullName evidence="1">Uncharacterized protein</fullName>
    </submittedName>
</protein>
<comment type="caution">
    <text evidence="1">The sequence shown here is derived from an EMBL/GenBank/DDBJ whole genome shotgun (WGS) entry which is preliminary data.</text>
</comment>
<proteinExistence type="predicted"/>